<sequence>MSVENEVHSQDMDIEEVHPNGMNVDDVHIKPTKNDATTTDGIKFARNLKFEVWKHFKQVEDSNPPQALCNY</sequence>
<feature type="non-terminal residue" evidence="2">
    <location>
        <position position="71"/>
    </location>
</feature>
<evidence type="ECO:0000313" key="2">
    <source>
        <dbReference type="EMBL" id="KAF5177937.1"/>
    </source>
</evidence>
<comment type="caution">
    <text evidence="2">The sequence shown here is derived from an EMBL/GenBank/DDBJ whole genome shotgun (WGS) entry which is preliminary data.</text>
</comment>
<proteinExistence type="predicted"/>
<feature type="compositionally biased region" description="Basic and acidic residues" evidence="1">
    <location>
        <begin position="1"/>
        <end position="18"/>
    </location>
</feature>
<evidence type="ECO:0000313" key="3">
    <source>
        <dbReference type="Proteomes" id="UP000554482"/>
    </source>
</evidence>
<gene>
    <name evidence="2" type="ORF">FRX31_032476</name>
</gene>
<keyword evidence="3" id="KW-1185">Reference proteome</keyword>
<dbReference type="EMBL" id="JABWDY010040696">
    <property type="protein sequence ID" value="KAF5177937.1"/>
    <property type="molecule type" value="Genomic_DNA"/>
</dbReference>
<dbReference type="AlphaFoldDB" id="A0A7J6UZ60"/>
<feature type="region of interest" description="Disordered" evidence="1">
    <location>
        <begin position="1"/>
        <end position="38"/>
    </location>
</feature>
<dbReference type="Proteomes" id="UP000554482">
    <property type="component" value="Unassembled WGS sequence"/>
</dbReference>
<name>A0A7J6UZ60_THATH</name>
<accession>A0A7J6UZ60</accession>
<protein>
    <submittedName>
        <fullName evidence="2">Uncharacterized protein</fullName>
    </submittedName>
</protein>
<reference evidence="2 3" key="1">
    <citation type="submission" date="2020-06" db="EMBL/GenBank/DDBJ databases">
        <title>Transcriptomic and genomic resources for Thalictrum thalictroides and T. hernandezii: Facilitating candidate gene discovery in an emerging model plant lineage.</title>
        <authorList>
            <person name="Arias T."/>
            <person name="Riano-Pachon D.M."/>
            <person name="Di Stilio V.S."/>
        </authorList>
    </citation>
    <scope>NUCLEOTIDE SEQUENCE [LARGE SCALE GENOMIC DNA]</scope>
    <source>
        <strain evidence="3">cv. WT478/WT964</strain>
        <tissue evidence="2">Leaves</tissue>
    </source>
</reference>
<evidence type="ECO:0000256" key="1">
    <source>
        <dbReference type="SAM" id="MobiDB-lite"/>
    </source>
</evidence>
<organism evidence="2 3">
    <name type="scientific">Thalictrum thalictroides</name>
    <name type="common">Rue-anemone</name>
    <name type="synonym">Anemone thalictroides</name>
    <dbReference type="NCBI Taxonomy" id="46969"/>
    <lineage>
        <taxon>Eukaryota</taxon>
        <taxon>Viridiplantae</taxon>
        <taxon>Streptophyta</taxon>
        <taxon>Embryophyta</taxon>
        <taxon>Tracheophyta</taxon>
        <taxon>Spermatophyta</taxon>
        <taxon>Magnoliopsida</taxon>
        <taxon>Ranunculales</taxon>
        <taxon>Ranunculaceae</taxon>
        <taxon>Thalictroideae</taxon>
        <taxon>Thalictrum</taxon>
    </lineage>
</organism>